<evidence type="ECO:0000313" key="2">
    <source>
        <dbReference type="Proteomes" id="UP001430953"/>
    </source>
</evidence>
<comment type="caution">
    <text evidence="1">The sequence shown here is derived from an EMBL/GenBank/DDBJ whole genome shotgun (WGS) entry which is preliminary data.</text>
</comment>
<gene>
    <name evidence="1" type="ORF">PUN28_010469</name>
</gene>
<sequence length="139" mass="16030">MFSDVDFANCQCHLILITVYAQMLEHCLGIEFYITLRKQDVILTVILEYVEVCLATNNVPQALRLLDDAKSLLLQMFETNEENSILSLYLTAKIEMFQSRCYLESGLFSEANKKLKKAMSTLGYNFPQHKFMIDLKSTI</sequence>
<name>A0AAW2FG68_9HYME</name>
<evidence type="ECO:0000313" key="1">
    <source>
        <dbReference type="EMBL" id="KAL0114936.1"/>
    </source>
</evidence>
<accession>A0AAW2FG68</accession>
<keyword evidence="2" id="KW-1185">Reference proteome</keyword>
<reference evidence="1 2" key="1">
    <citation type="submission" date="2023-03" db="EMBL/GenBank/DDBJ databases">
        <title>High recombination rates correlate with genetic variation in Cardiocondyla obscurior ants.</title>
        <authorList>
            <person name="Errbii M."/>
        </authorList>
    </citation>
    <scope>NUCLEOTIDE SEQUENCE [LARGE SCALE GENOMIC DNA]</scope>
    <source>
        <strain evidence="1">Alpha-2009</strain>
        <tissue evidence="1">Whole body</tissue>
    </source>
</reference>
<dbReference type="AlphaFoldDB" id="A0AAW2FG68"/>
<proteinExistence type="predicted"/>
<dbReference type="Proteomes" id="UP001430953">
    <property type="component" value="Unassembled WGS sequence"/>
</dbReference>
<organism evidence="1 2">
    <name type="scientific">Cardiocondyla obscurior</name>
    <dbReference type="NCBI Taxonomy" id="286306"/>
    <lineage>
        <taxon>Eukaryota</taxon>
        <taxon>Metazoa</taxon>
        <taxon>Ecdysozoa</taxon>
        <taxon>Arthropoda</taxon>
        <taxon>Hexapoda</taxon>
        <taxon>Insecta</taxon>
        <taxon>Pterygota</taxon>
        <taxon>Neoptera</taxon>
        <taxon>Endopterygota</taxon>
        <taxon>Hymenoptera</taxon>
        <taxon>Apocrita</taxon>
        <taxon>Aculeata</taxon>
        <taxon>Formicoidea</taxon>
        <taxon>Formicidae</taxon>
        <taxon>Myrmicinae</taxon>
        <taxon>Cardiocondyla</taxon>
    </lineage>
</organism>
<protein>
    <submittedName>
        <fullName evidence="1">Uncharacterized protein</fullName>
    </submittedName>
</protein>
<dbReference type="EMBL" id="JADYXP020000010">
    <property type="protein sequence ID" value="KAL0114936.1"/>
    <property type="molecule type" value="Genomic_DNA"/>
</dbReference>